<organism evidence="2 3">
    <name type="scientific">Sulfobacillus benefaciens</name>
    <dbReference type="NCBI Taxonomy" id="453960"/>
    <lineage>
        <taxon>Bacteria</taxon>
        <taxon>Bacillati</taxon>
        <taxon>Bacillota</taxon>
        <taxon>Clostridia</taxon>
        <taxon>Eubacteriales</taxon>
        <taxon>Clostridiales Family XVII. Incertae Sedis</taxon>
        <taxon>Sulfobacillus</taxon>
    </lineage>
</organism>
<proteinExistence type="predicted"/>
<gene>
    <name evidence="2" type="ORF">C7B43_18855</name>
</gene>
<evidence type="ECO:0000256" key="1">
    <source>
        <dbReference type="SAM" id="MobiDB-lite"/>
    </source>
</evidence>
<dbReference type="Proteomes" id="UP000242699">
    <property type="component" value="Unassembled WGS sequence"/>
</dbReference>
<feature type="region of interest" description="Disordered" evidence="1">
    <location>
        <begin position="1"/>
        <end position="21"/>
    </location>
</feature>
<accession>A0A2T2WQH6</accession>
<evidence type="ECO:0008006" key="4">
    <source>
        <dbReference type="Google" id="ProtNLM"/>
    </source>
</evidence>
<protein>
    <recommendedName>
        <fullName evidence="4">Multi-ubiquitin domain-containing protein</fullName>
    </recommendedName>
</protein>
<reference evidence="2 3" key="1">
    <citation type="journal article" date="2014" name="BMC Genomics">
        <title>Comparison of environmental and isolate Sulfobacillus genomes reveals diverse carbon, sulfur, nitrogen, and hydrogen metabolisms.</title>
        <authorList>
            <person name="Justice N.B."/>
            <person name="Norman A."/>
            <person name="Brown C.T."/>
            <person name="Singh A."/>
            <person name="Thomas B.C."/>
            <person name="Banfield J.F."/>
        </authorList>
    </citation>
    <scope>NUCLEOTIDE SEQUENCE [LARGE SCALE GENOMIC DNA]</scope>
    <source>
        <strain evidence="2">AMDSBA1</strain>
    </source>
</reference>
<evidence type="ECO:0000313" key="3">
    <source>
        <dbReference type="Proteomes" id="UP000242699"/>
    </source>
</evidence>
<dbReference type="EMBL" id="PXYT01000076">
    <property type="protein sequence ID" value="PSR24487.1"/>
    <property type="molecule type" value="Genomic_DNA"/>
</dbReference>
<evidence type="ECO:0000313" key="2">
    <source>
        <dbReference type="EMBL" id="PSR24487.1"/>
    </source>
</evidence>
<comment type="caution">
    <text evidence="2">The sequence shown here is derived from an EMBL/GenBank/DDBJ whole genome shotgun (WGS) entry which is preliminary data.</text>
</comment>
<name>A0A2T2WQH6_9FIRM</name>
<sequence length="135" mass="15449">MNKDTDQHLNQSASVDKDHAHEHDPAHDMVTIYINDTPFEVHQGYLEVATIRKLDDIPSTDVIYKLPEYELLPNNGFVVVHGGERFKSGGSSGHRNTYFSKVGHRQMINNRAGTITLSFARKMERRFIPTFRPNI</sequence>
<dbReference type="AlphaFoldDB" id="A0A2T2WQH6"/>